<comment type="caution">
    <text evidence="1">The sequence shown here is derived from an EMBL/GenBank/DDBJ whole genome shotgun (WGS) entry which is preliminary data.</text>
</comment>
<gene>
    <name evidence="1" type="ORF">ACFSQZ_00840</name>
</gene>
<protein>
    <submittedName>
        <fullName evidence="1">DUF721 domain-containing protein</fullName>
    </submittedName>
</protein>
<keyword evidence="2" id="KW-1185">Reference proteome</keyword>
<sequence length="131" mass="15045">MAKNNPSQRKLPHTMKWMRELTLRQWRYGDPVPDPNRNIHDASEHLEGLLKDLGIQGGMDEERLRKAWSKVAGDFVAKHAEPESLKKGVLVLVVVQPSMRFHLEQMKGKLLKNLRDELGEGVVKQVRFKVG</sequence>
<dbReference type="Proteomes" id="UP001597297">
    <property type="component" value="Unassembled WGS sequence"/>
</dbReference>
<evidence type="ECO:0000313" key="1">
    <source>
        <dbReference type="EMBL" id="MFD2275001.1"/>
    </source>
</evidence>
<dbReference type="InterPro" id="IPR007922">
    <property type="entry name" value="DciA-like"/>
</dbReference>
<dbReference type="PANTHER" id="PTHR36456">
    <property type="entry name" value="UPF0232 PROTEIN SCO3875"/>
    <property type="match status" value="1"/>
</dbReference>
<dbReference type="Pfam" id="PF05258">
    <property type="entry name" value="DciA"/>
    <property type="match status" value="1"/>
</dbReference>
<evidence type="ECO:0000313" key="2">
    <source>
        <dbReference type="Proteomes" id="UP001597297"/>
    </source>
</evidence>
<accession>A0ABW5DXG1</accession>
<organism evidence="1 2">
    <name type="scientific">Rubritalea spongiae</name>
    <dbReference type="NCBI Taxonomy" id="430797"/>
    <lineage>
        <taxon>Bacteria</taxon>
        <taxon>Pseudomonadati</taxon>
        <taxon>Verrucomicrobiota</taxon>
        <taxon>Verrucomicrobiia</taxon>
        <taxon>Verrucomicrobiales</taxon>
        <taxon>Rubritaleaceae</taxon>
        <taxon>Rubritalea</taxon>
    </lineage>
</organism>
<dbReference type="PANTHER" id="PTHR36456:SF1">
    <property type="entry name" value="UPF0232 PROTEIN SCO3875"/>
    <property type="match status" value="1"/>
</dbReference>
<name>A0ABW5DXG1_9BACT</name>
<dbReference type="EMBL" id="JBHUJC010000001">
    <property type="protein sequence ID" value="MFD2275001.1"/>
    <property type="molecule type" value="Genomic_DNA"/>
</dbReference>
<reference evidence="2" key="1">
    <citation type="journal article" date="2019" name="Int. J. Syst. Evol. Microbiol.">
        <title>The Global Catalogue of Microorganisms (GCM) 10K type strain sequencing project: providing services to taxonomists for standard genome sequencing and annotation.</title>
        <authorList>
            <consortium name="The Broad Institute Genomics Platform"/>
            <consortium name="The Broad Institute Genome Sequencing Center for Infectious Disease"/>
            <person name="Wu L."/>
            <person name="Ma J."/>
        </authorList>
    </citation>
    <scope>NUCLEOTIDE SEQUENCE [LARGE SCALE GENOMIC DNA]</scope>
    <source>
        <strain evidence="2">JCM 16545</strain>
    </source>
</reference>
<proteinExistence type="predicted"/>
<dbReference type="RefSeq" id="WP_377096105.1">
    <property type="nucleotide sequence ID" value="NZ_JBHSJM010000001.1"/>
</dbReference>